<gene>
    <name evidence="7" type="ORF">GGR27_000649</name>
</gene>
<keyword evidence="5 6" id="KW-0472">Membrane</keyword>
<feature type="transmembrane region" description="Helical" evidence="6">
    <location>
        <begin position="79"/>
        <end position="99"/>
    </location>
</feature>
<evidence type="ECO:0000256" key="4">
    <source>
        <dbReference type="ARBA" id="ARBA00022989"/>
    </source>
</evidence>
<sequence length="140" mass="15651">MASHATYEEQTAAVWKGLGLLAVVTLVEVALSLLKAAEWAKGYESIFAIASILIIVLSIYKAYFIIFEFMHMAYEVKGLAMSVLLPVFLLLWAVIAFFYEGDAWKNNRETVNERNRMEREILPNPGQAVGAGVEETTTMD</sequence>
<comment type="subcellular location">
    <subcellularLocation>
        <location evidence="1">Cell membrane</location>
        <topology evidence="1">Multi-pass membrane protein</topology>
    </subcellularLocation>
</comment>
<evidence type="ECO:0000313" key="7">
    <source>
        <dbReference type="EMBL" id="NJC25168.1"/>
    </source>
</evidence>
<dbReference type="Proteomes" id="UP000770785">
    <property type="component" value="Unassembled WGS sequence"/>
</dbReference>
<proteinExistence type="predicted"/>
<accession>A0ABX0X825</accession>
<evidence type="ECO:0000256" key="2">
    <source>
        <dbReference type="ARBA" id="ARBA00022475"/>
    </source>
</evidence>
<evidence type="ECO:0000256" key="3">
    <source>
        <dbReference type="ARBA" id="ARBA00022692"/>
    </source>
</evidence>
<organism evidence="7 8">
    <name type="scientific">Neolewinella antarctica</name>
    <dbReference type="NCBI Taxonomy" id="442734"/>
    <lineage>
        <taxon>Bacteria</taxon>
        <taxon>Pseudomonadati</taxon>
        <taxon>Bacteroidota</taxon>
        <taxon>Saprospiria</taxon>
        <taxon>Saprospirales</taxon>
        <taxon>Lewinellaceae</taxon>
        <taxon>Neolewinella</taxon>
    </lineage>
</organism>
<comment type="caution">
    <text evidence="7">The sequence shown here is derived from an EMBL/GenBank/DDBJ whole genome shotgun (WGS) entry which is preliminary data.</text>
</comment>
<reference evidence="7 8" key="1">
    <citation type="submission" date="2020-03" db="EMBL/GenBank/DDBJ databases">
        <title>Genomic Encyclopedia of Type Strains, Phase IV (KMG-IV): sequencing the most valuable type-strain genomes for metagenomic binning, comparative biology and taxonomic classification.</title>
        <authorList>
            <person name="Goeker M."/>
        </authorList>
    </citation>
    <scope>NUCLEOTIDE SEQUENCE [LARGE SCALE GENOMIC DNA]</scope>
    <source>
        <strain evidence="7 8">DSM 105096</strain>
    </source>
</reference>
<keyword evidence="3 6" id="KW-0812">Transmembrane</keyword>
<evidence type="ECO:0000256" key="5">
    <source>
        <dbReference type="ARBA" id="ARBA00023136"/>
    </source>
</evidence>
<dbReference type="RefSeq" id="WP_168035933.1">
    <property type="nucleotide sequence ID" value="NZ_JAATJH010000001.1"/>
</dbReference>
<keyword evidence="8" id="KW-1185">Reference proteome</keyword>
<evidence type="ECO:0000256" key="6">
    <source>
        <dbReference type="SAM" id="Phobius"/>
    </source>
</evidence>
<protein>
    <submittedName>
        <fullName evidence="7">Cytochrome c oxidase subunit IV</fullName>
    </submittedName>
</protein>
<dbReference type="Pfam" id="PF03626">
    <property type="entry name" value="COX4_pro"/>
    <property type="match status" value="1"/>
</dbReference>
<name>A0ABX0X825_9BACT</name>
<dbReference type="EMBL" id="JAATJH010000001">
    <property type="protein sequence ID" value="NJC25168.1"/>
    <property type="molecule type" value="Genomic_DNA"/>
</dbReference>
<feature type="transmembrane region" description="Helical" evidence="6">
    <location>
        <begin position="46"/>
        <end position="67"/>
    </location>
</feature>
<feature type="transmembrane region" description="Helical" evidence="6">
    <location>
        <begin position="12"/>
        <end position="34"/>
    </location>
</feature>
<keyword evidence="2" id="KW-1003">Cell membrane</keyword>
<dbReference type="InterPro" id="IPR005171">
    <property type="entry name" value="Cyt_c_oxidase_su4_prok"/>
</dbReference>
<keyword evidence="4 6" id="KW-1133">Transmembrane helix</keyword>
<evidence type="ECO:0000256" key="1">
    <source>
        <dbReference type="ARBA" id="ARBA00004651"/>
    </source>
</evidence>
<evidence type="ECO:0000313" key="8">
    <source>
        <dbReference type="Proteomes" id="UP000770785"/>
    </source>
</evidence>